<keyword evidence="11" id="KW-1185">Reference proteome</keyword>
<keyword evidence="10" id="KW-0255">Endonuclease</keyword>
<organism evidence="10 11">
    <name type="scientific">Candidatus Electronema aureum</name>
    <dbReference type="NCBI Taxonomy" id="2005002"/>
    <lineage>
        <taxon>Bacteria</taxon>
        <taxon>Pseudomonadati</taxon>
        <taxon>Thermodesulfobacteriota</taxon>
        <taxon>Desulfobulbia</taxon>
        <taxon>Desulfobulbales</taxon>
        <taxon>Desulfobulbaceae</taxon>
        <taxon>Candidatus Electronema</taxon>
    </lineage>
</organism>
<keyword evidence="5 8" id="KW-0378">Hydrolase</keyword>
<dbReference type="GO" id="GO:0004540">
    <property type="term" value="F:RNA nuclease activity"/>
    <property type="evidence" value="ECO:0007669"/>
    <property type="project" value="InterPro"/>
</dbReference>
<evidence type="ECO:0000256" key="6">
    <source>
        <dbReference type="ARBA" id="ARBA00022842"/>
    </source>
</evidence>
<dbReference type="InterPro" id="IPR022907">
    <property type="entry name" value="VapC_family"/>
</dbReference>
<comment type="cofactor">
    <cofactor evidence="1 8">
        <name>Mg(2+)</name>
        <dbReference type="ChEBI" id="CHEBI:18420"/>
    </cofactor>
</comment>
<dbReference type="GO" id="GO:0000287">
    <property type="term" value="F:magnesium ion binding"/>
    <property type="evidence" value="ECO:0007669"/>
    <property type="project" value="UniProtKB-UniRule"/>
</dbReference>
<evidence type="ECO:0000256" key="7">
    <source>
        <dbReference type="ARBA" id="ARBA00038093"/>
    </source>
</evidence>
<dbReference type="SMART" id="SM00670">
    <property type="entry name" value="PINc"/>
    <property type="match status" value="1"/>
</dbReference>
<evidence type="ECO:0000256" key="3">
    <source>
        <dbReference type="ARBA" id="ARBA00022722"/>
    </source>
</evidence>
<dbReference type="GO" id="GO:0004519">
    <property type="term" value="F:endonuclease activity"/>
    <property type="evidence" value="ECO:0007669"/>
    <property type="project" value="UniProtKB-KW"/>
</dbReference>
<dbReference type="EMBL" id="NQJD01000003">
    <property type="protein sequence ID" value="TAA75843.1"/>
    <property type="molecule type" value="Genomic_DNA"/>
</dbReference>
<name>A0A521G4D3_9BACT</name>
<keyword evidence="4 8" id="KW-0479">Metal-binding</keyword>
<dbReference type="SUPFAM" id="SSF88723">
    <property type="entry name" value="PIN domain-like"/>
    <property type="match status" value="1"/>
</dbReference>
<keyword evidence="6 8" id="KW-0460">Magnesium</keyword>
<comment type="function">
    <text evidence="8">Toxic component of a toxin-antitoxin (TA) system. An RNase.</text>
</comment>
<protein>
    <recommendedName>
        <fullName evidence="8">Ribonuclease VapC</fullName>
        <shortName evidence="8">RNase VapC</shortName>
        <ecNumber evidence="8">3.1.-.-</ecNumber>
    </recommendedName>
    <alternativeName>
        <fullName evidence="8">Toxin VapC</fullName>
    </alternativeName>
</protein>
<evidence type="ECO:0000259" key="9">
    <source>
        <dbReference type="SMART" id="SM00670"/>
    </source>
</evidence>
<dbReference type="PANTHER" id="PTHR33653">
    <property type="entry name" value="RIBONUCLEASE VAPC2"/>
    <property type="match status" value="1"/>
</dbReference>
<dbReference type="CDD" id="cd18753">
    <property type="entry name" value="PIN_VapC4-5_FitB-like"/>
    <property type="match status" value="1"/>
</dbReference>
<evidence type="ECO:0000256" key="8">
    <source>
        <dbReference type="HAMAP-Rule" id="MF_00265"/>
    </source>
</evidence>
<comment type="caution">
    <text evidence="10">The sequence shown here is derived from an EMBL/GenBank/DDBJ whole genome shotgun (WGS) entry which is preliminary data.</text>
</comment>
<reference evidence="10" key="1">
    <citation type="submission" date="2017-07" db="EMBL/GenBank/DDBJ databases">
        <title>The cable genome - Insights into the physiology and evolution of filamentous bacteria capable of sulfide oxidation via long distance electron transfer.</title>
        <authorList>
            <person name="Thorup C."/>
            <person name="Bjerg J.T."/>
            <person name="Schreiber L."/>
            <person name="Nielsen L.P."/>
            <person name="Kjeldsen K.U."/>
            <person name="Boesen T."/>
            <person name="Boggild A."/>
            <person name="Meysman F."/>
            <person name="Geelhoed J."/>
            <person name="Schramm A."/>
        </authorList>
    </citation>
    <scope>NUCLEOTIDE SEQUENCE [LARGE SCALE GENOMIC DNA]</scope>
    <source>
        <strain evidence="10">GS</strain>
    </source>
</reference>
<dbReference type="InterPro" id="IPR029060">
    <property type="entry name" value="PIN-like_dom_sf"/>
</dbReference>
<feature type="binding site" evidence="8">
    <location>
        <position position="8"/>
    </location>
    <ligand>
        <name>Mg(2+)</name>
        <dbReference type="ChEBI" id="CHEBI:18420"/>
    </ligand>
</feature>
<dbReference type="AlphaFoldDB" id="A0A521G4D3"/>
<dbReference type="GO" id="GO:0090729">
    <property type="term" value="F:toxin activity"/>
    <property type="evidence" value="ECO:0007669"/>
    <property type="project" value="UniProtKB-KW"/>
</dbReference>
<dbReference type="InterPro" id="IPR050556">
    <property type="entry name" value="Type_II_TA_system_RNase"/>
</dbReference>
<dbReference type="PANTHER" id="PTHR33653:SF1">
    <property type="entry name" value="RIBONUCLEASE VAPC2"/>
    <property type="match status" value="1"/>
</dbReference>
<evidence type="ECO:0000313" key="11">
    <source>
        <dbReference type="Proteomes" id="UP000316238"/>
    </source>
</evidence>
<gene>
    <name evidence="8" type="primary">vapC</name>
    <name evidence="10" type="ORF">CDV28_10382</name>
</gene>
<feature type="domain" description="PIN" evidence="9">
    <location>
        <begin position="3"/>
        <end position="120"/>
    </location>
</feature>
<keyword evidence="2 8" id="KW-1277">Toxin-antitoxin system</keyword>
<dbReference type="Proteomes" id="UP000316238">
    <property type="component" value="Unassembled WGS sequence"/>
</dbReference>
<dbReference type="Pfam" id="PF01850">
    <property type="entry name" value="PIN"/>
    <property type="match status" value="1"/>
</dbReference>
<sequence>MNGSFLLDTNIVIALFAGDASVMANIAAAEEVFIPAAVIGELFYGARKSGRPAENAQRIEEFVADNVILSCDAETARLYGDVKSGLQRKGRPIPENDIWIAAVALQHNLILVSRDEHFEAIEWIRRATW</sequence>
<accession>A0A521G4D3</accession>
<feature type="binding site" evidence="8">
    <location>
        <position position="97"/>
    </location>
    <ligand>
        <name>Mg(2+)</name>
        <dbReference type="ChEBI" id="CHEBI:18420"/>
    </ligand>
</feature>
<evidence type="ECO:0000256" key="4">
    <source>
        <dbReference type="ARBA" id="ARBA00022723"/>
    </source>
</evidence>
<keyword evidence="8" id="KW-0800">Toxin</keyword>
<evidence type="ECO:0000256" key="5">
    <source>
        <dbReference type="ARBA" id="ARBA00022801"/>
    </source>
</evidence>
<comment type="similarity">
    <text evidence="7 8">Belongs to the PINc/VapC protein family.</text>
</comment>
<dbReference type="GO" id="GO:0016787">
    <property type="term" value="F:hydrolase activity"/>
    <property type="evidence" value="ECO:0007669"/>
    <property type="project" value="UniProtKB-KW"/>
</dbReference>
<dbReference type="EC" id="3.1.-.-" evidence="8"/>
<proteinExistence type="inferred from homology"/>
<dbReference type="Gene3D" id="3.40.50.1010">
    <property type="entry name" value="5'-nuclease"/>
    <property type="match status" value="1"/>
</dbReference>
<dbReference type="HAMAP" id="MF_00265">
    <property type="entry name" value="VapC_Nob1"/>
    <property type="match status" value="1"/>
</dbReference>
<evidence type="ECO:0000313" key="10">
    <source>
        <dbReference type="EMBL" id="TAA75843.1"/>
    </source>
</evidence>
<dbReference type="InterPro" id="IPR002716">
    <property type="entry name" value="PIN_dom"/>
</dbReference>
<keyword evidence="3 8" id="KW-0540">Nuclease</keyword>
<evidence type="ECO:0000256" key="2">
    <source>
        <dbReference type="ARBA" id="ARBA00022649"/>
    </source>
</evidence>
<evidence type="ECO:0000256" key="1">
    <source>
        <dbReference type="ARBA" id="ARBA00001946"/>
    </source>
</evidence>